<dbReference type="SUPFAM" id="SSF53187">
    <property type="entry name" value="Zn-dependent exopeptidases"/>
    <property type="match status" value="1"/>
</dbReference>
<organism evidence="1 2">
    <name type="scientific">Streptomyces beihaiensis</name>
    <dbReference type="NCBI Taxonomy" id="2984495"/>
    <lineage>
        <taxon>Bacteria</taxon>
        <taxon>Bacillati</taxon>
        <taxon>Actinomycetota</taxon>
        <taxon>Actinomycetes</taxon>
        <taxon>Kitasatosporales</taxon>
        <taxon>Streptomycetaceae</taxon>
        <taxon>Streptomyces</taxon>
    </lineage>
</organism>
<proteinExistence type="predicted"/>
<comment type="caution">
    <text evidence="1">The sequence shown here is derived from an EMBL/GenBank/DDBJ whole genome shotgun (WGS) entry which is preliminary data.</text>
</comment>
<sequence>MTAADDDLLLNLLALPTAGPLEGTPSHEVRLWQAQRAYARAARALGFTVEWHGVTEPGALRDDQVPAAVRDAVADDPGFLRCQPSLLLRLGPPLPKLRTVMFNVHLDTVAGTQPVSLKDGRFHGRGAIDAKGPAVALLAGIRAAQRAEPRIGTEVGVVIQAVSGEEGGAMGVFGTRPLIDAGHTGRLNIFCEPTRGRLLTRSTASMTACLRVEGDDSIDDAPGAGDNATVLLGHLATHLAATLPEYTDGGQVCVAGLQTGPLHNKVYGSGRLLLNLSYGSAAEGIALERAAEKEFAAGLADFAARFATNPPFALTAADAPRIASLHWLKRGLPTLDAHDPWAEHLLTHRVGLAPWPAHEPAFTCDAIWAAGLPGAFTAVFGPGDLEANNAHADGEFADRHDLESFSADVARLLLAFGAAESTTPAIDLF</sequence>
<dbReference type="InterPro" id="IPR002933">
    <property type="entry name" value="Peptidase_M20"/>
</dbReference>
<dbReference type="Proteomes" id="UP001163064">
    <property type="component" value="Unassembled WGS sequence"/>
</dbReference>
<dbReference type="Gene3D" id="3.40.630.10">
    <property type="entry name" value="Zn peptidases"/>
    <property type="match status" value="1"/>
</dbReference>
<keyword evidence="2" id="KW-1185">Reference proteome</keyword>
<evidence type="ECO:0000313" key="1">
    <source>
        <dbReference type="EMBL" id="MCX3059477.1"/>
    </source>
</evidence>
<dbReference type="InterPro" id="IPR050072">
    <property type="entry name" value="Peptidase_M20A"/>
</dbReference>
<reference evidence="1" key="1">
    <citation type="submission" date="2022-10" db="EMBL/GenBank/DDBJ databases">
        <title>Streptomyces beihaiensis sp. nov., a chitin degrading actinobacterium, isolated from shrimp pond soil.</title>
        <authorList>
            <person name="Xie J."/>
            <person name="Shen N."/>
        </authorList>
    </citation>
    <scope>NUCLEOTIDE SEQUENCE</scope>
    <source>
        <strain evidence="1">GXMU-J5</strain>
    </source>
</reference>
<evidence type="ECO:0000313" key="2">
    <source>
        <dbReference type="Proteomes" id="UP001163064"/>
    </source>
</evidence>
<gene>
    <name evidence="1" type="ORF">OFY01_06785</name>
</gene>
<dbReference type="EMBL" id="JAPHNL010000051">
    <property type="protein sequence ID" value="MCX3059477.1"/>
    <property type="molecule type" value="Genomic_DNA"/>
</dbReference>
<protein>
    <submittedName>
        <fullName evidence="1">M20/M25/M40 family metallo-hydrolase</fullName>
    </submittedName>
</protein>
<dbReference type="PANTHER" id="PTHR43808">
    <property type="entry name" value="ACETYLORNITHINE DEACETYLASE"/>
    <property type="match status" value="1"/>
</dbReference>
<name>A0ABT3TR47_9ACTN</name>
<accession>A0ABT3TR47</accession>
<dbReference type="PANTHER" id="PTHR43808:SF28">
    <property type="entry name" value="[LYSW]-LYSINE_[LYSW]-ORNITHINE HYDROLASE"/>
    <property type="match status" value="1"/>
</dbReference>
<dbReference type="Pfam" id="PF01546">
    <property type="entry name" value="Peptidase_M20"/>
    <property type="match status" value="1"/>
</dbReference>